<evidence type="ECO:0000256" key="5">
    <source>
        <dbReference type="ARBA" id="ARBA00022842"/>
    </source>
</evidence>
<dbReference type="GO" id="GO:0015074">
    <property type="term" value="P:DNA integration"/>
    <property type="evidence" value="ECO:0007669"/>
    <property type="project" value="UniProtKB-KW"/>
</dbReference>
<dbReference type="GO" id="GO:0003676">
    <property type="term" value="F:nucleic acid binding"/>
    <property type="evidence" value="ECO:0007669"/>
    <property type="project" value="InterPro"/>
</dbReference>
<dbReference type="InterPro" id="IPR036397">
    <property type="entry name" value="RNaseH_sf"/>
</dbReference>
<dbReference type="GO" id="GO:0003887">
    <property type="term" value="F:DNA-directed DNA polymerase activity"/>
    <property type="evidence" value="ECO:0007669"/>
    <property type="project" value="UniProtKB-KW"/>
</dbReference>
<gene>
    <name evidence="13" type="ORF">Tci_056979</name>
</gene>
<dbReference type="GO" id="GO:0046872">
    <property type="term" value="F:metal ion binding"/>
    <property type="evidence" value="ECO:0007669"/>
    <property type="project" value="UniProtKB-KW"/>
</dbReference>
<keyword evidence="2" id="KW-0479">Metal-binding</keyword>
<name>A0A6L2NFH1_TANCI</name>
<evidence type="ECO:0000256" key="3">
    <source>
        <dbReference type="ARBA" id="ARBA00022759"/>
    </source>
</evidence>
<dbReference type="EMBL" id="BKCJ010009014">
    <property type="protein sequence ID" value="GEU85001.1"/>
    <property type="molecule type" value="Genomic_DNA"/>
</dbReference>
<evidence type="ECO:0000259" key="12">
    <source>
        <dbReference type="Pfam" id="PF13976"/>
    </source>
</evidence>
<sequence length="724" mass="83429">MVYSRIPKAPRSVVQIVLWYLDSECSKHMTRNRSQLTNFITKFLGTVKFGLRHNLFSIGQFCDSDLKVAFRKHTCFVRNLDGVDLLMGSRGTNLYTLSIGDMMKSSPICLLSNASRTKSCLWRRRLSHLNFGIINQLAKQGLVMSLPKLKFKKDQLCSTCSLGKSKKQSHKPKSEDTNQEKLYLLHMDLYGPMCVESIIRKKYILVIVDDYSWFTWVKFLRSKDEAPEFIIKFLKMIQVHLNVTVKNIHPDNVDHDAPSPSTSQTLQASPSYVFAPDAEEADHNIEVAHMDNNTQFVIQPPEHISKWTKDHLIDNVFGDPSRPMEAIQEELNEFKRLEVWELIPRPDCVMIITLKWIYKVKLDELGGVLKNKARLVARGYRLEEGMEFKESFAPVTRLESICIFLAFVAHINMVVYQMDVKTAFLNGILCEEVYVSQPDGFVDPENPNHVYKLKKALYVLKQAPRACDPMDTPMMEKSKLDADPQGKEFDLTHADYGGFQDTKRSTSGSMHLLGDRLVIWSSKKQKCITISSTEAEYIALYHFIKEQVENGVVEMYFVITEYQLEDIFTKAFRRERLDFLINKLGMRSMSLETPKSMADKEDGKITTITEHIIVIGSENRPPMLEKSMYESWASHICLFIKGKKNGRMVLDSFDEAQQLHDDYYVQATNIILHSIPPGVYALVNYQEAAKDIQDRVKLLMKGTELSYQERECRLYNLFHKFASV</sequence>
<evidence type="ECO:0000256" key="10">
    <source>
        <dbReference type="ARBA" id="ARBA00023268"/>
    </source>
</evidence>
<dbReference type="AlphaFoldDB" id="A0A6L2NFH1"/>
<comment type="caution">
    <text evidence="13">The sequence shown here is derived from an EMBL/GenBank/DDBJ whole genome shotgun (WGS) entry which is preliminary data.</text>
</comment>
<keyword evidence="8" id="KW-0808">Transferase</keyword>
<dbReference type="Pfam" id="PF07727">
    <property type="entry name" value="RVT_2"/>
    <property type="match status" value="1"/>
</dbReference>
<keyword evidence="5" id="KW-0460">Magnesium</keyword>
<dbReference type="InterPro" id="IPR012337">
    <property type="entry name" value="RNaseH-like_sf"/>
</dbReference>
<keyword evidence="4" id="KW-0378">Hydrolase</keyword>
<evidence type="ECO:0000256" key="4">
    <source>
        <dbReference type="ARBA" id="ARBA00022801"/>
    </source>
</evidence>
<dbReference type="Pfam" id="PF13976">
    <property type="entry name" value="gag_pre-integrs"/>
    <property type="match status" value="1"/>
</dbReference>
<keyword evidence="8" id="KW-0239">DNA-directed DNA polymerase</keyword>
<evidence type="ECO:0000256" key="8">
    <source>
        <dbReference type="ARBA" id="ARBA00022932"/>
    </source>
</evidence>
<dbReference type="CDD" id="cd09272">
    <property type="entry name" value="RNase_HI_RT_Ty1"/>
    <property type="match status" value="1"/>
</dbReference>
<keyword evidence="3" id="KW-0255">Endonuclease</keyword>
<keyword evidence="6" id="KW-0229">DNA integration</keyword>
<evidence type="ECO:0000313" key="13">
    <source>
        <dbReference type="EMBL" id="GEU85001.1"/>
    </source>
</evidence>
<protein>
    <submittedName>
        <fullName evidence="13">Integrase, catalytic region, zinc finger, CCHC-type, peptidase aspartic, catalytic</fullName>
    </submittedName>
</protein>
<evidence type="ECO:0000256" key="6">
    <source>
        <dbReference type="ARBA" id="ARBA00022908"/>
    </source>
</evidence>
<evidence type="ECO:0000256" key="7">
    <source>
        <dbReference type="ARBA" id="ARBA00022918"/>
    </source>
</evidence>
<keyword evidence="7" id="KW-0695">RNA-directed DNA polymerase</keyword>
<keyword evidence="9" id="KW-0233">DNA recombination</keyword>
<evidence type="ECO:0000256" key="1">
    <source>
        <dbReference type="ARBA" id="ARBA00022722"/>
    </source>
</evidence>
<evidence type="ECO:0000256" key="9">
    <source>
        <dbReference type="ARBA" id="ARBA00023172"/>
    </source>
</evidence>
<dbReference type="PANTHER" id="PTHR42648:SF11">
    <property type="entry name" value="TRANSPOSON TY4-P GAG-POL POLYPROTEIN"/>
    <property type="match status" value="1"/>
</dbReference>
<feature type="domain" description="GAG-pre-integrase" evidence="12">
    <location>
        <begin position="93"/>
        <end position="165"/>
    </location>
</feature>
<dbReference type="InterPro" id="IPR025724">
    <property type="entry name" value="GAG-pre-integrase_dom"/>
</dbReference>
<dbReference type="GO" id="GO:0006310">
    <property type="term" value="P:DNA recombination"/>
    <property type="evidence" value="ECO:0007669"/>
    <property type="project" value="UniProtKB-KW"/>
</dbReference>
<keyword evidence="10" id="KW-0511">Multifunctional enzyme</keyword>
<keyword evidence="1" id="KW-0540">Nuclease</keyword>
<accession>A0A6L2NFH1</accession>
<reference evidence="13" key="1">
    <citation type="journal article" date="2019" name="Sci. Rep.">
        <title>Draft genome of Tanacetum cinerariifolium, the natural source of mosquito coil.</title>
        <authorList>
            <person name="Yamashiro T."/>
            <person name="Shiraishi A."/>
            <person name="Satake H."/>
            <person name="Nakayama K."/>
        </authorList>
    </citation>
    <scope>NUCLEOTIDE SEQUENCE</scope>
</reference>
<dbReference type="GO" id="GO:0016787">
    <property type="term" value="F:hydrolase activity"/>
    <property type="evidence" value="ECO:0007669"/>
    <property type="project" value="UniProtKB-KW"/>
</dbReference>
<feature type="domain" description="Reverse transcriptase Ty1/copia-type" evidence="11">
    <location>
        <begin position="338"/>
        <end position="472"/>
    </location>
</feature>
<dbReference type="GO" id="GO:0004519">
    <property type="term" value="F:endonuclease activity"/>
    <property type="evidence" value="ECO:0007669"/>
    <property type="project" value="UniProtKB-KW"/>
</dbReference>
<dbReference type="SUPFAM" id="SSF53098">
    <property type="entry name" value="Ribonuclease H-like"/>
    <property type="match status" value="1"/>
</dbReference>
<evidence type="ECO:0000256" key="2">
    <source>
        <dbReference type="ARBA" id="ARBA00022723"/>
    </source>
</evidence>
<proteinExistence type="predicted"/>
<dbReference type="InterPro" id="IPR013103">
    <property type="entry name" value="RVT_2"/>
</dbReference>
<organism evidence="13">
    <name type="scientific">Tanacetum cinerariifolium</name>
    <name type="common">Dalmatian daisy</name>
    <name type="synonym">Chrysanthemum cinerariifolium</name>
    <dbReference type="NCBI Taxonomy" id="118510"/>
    <lineage>
        <taxon>Eukaryota</taxon>
        <taxon>Viridiplantae</taxon>
        <taxon>Streptophyta</taxon>
        <taxon>Embryophyta</taxon>
        <taxon>Tracheophyta</taxon>
        <taxon>Spermatophyta</taxon>
        <taxon>Magnoliopsida</taxon>
        <taxon>eudicotyledons</taxon>
        <taxon>Gunneridae</taxon>
        <taxon>Pentapetalae</taxon>
        <taxon>asterids</taxon>
        <taxon>campanulids</taxon>
        <taxon>Asterales</taxon>
        <taxon>Asteraceae</taxon>
        <taxon>Asteroideae</taxon>
        <taxon>Anthemideae</taxon>
        <taxon>Anthemidinae</taxon>
        <taxon>Tanacetum</taxon>
    </lineage>
</organism>
<dbReference type="InterPro" id="IPR039537">
    <property type="entry name" value="Retrotran_Ty1/copia-like"/>
</dbReference>
<dbReference type="PANTHER" id="PTHR42648">
    <property type="entry name" value="TRANSPOSASE, PUTATIVE-RELATED"/>
    <property type="match status" value="1"/>
</dbReference>
<dbReference type="GO" id="GO:0003964">
    <property type="term" value="F:RNA-directed DNA polymerase activity"/>
    <property type="evidence" value="ECO:0007669"/>
    <property type="project" value="UniProtKB-KW"/>
</dbReference>
<dbReference type="Gene3D" id="3.30.420.10">
    <property type="entry name" value="Ribonuclease H-like superfamily/Ribonuclease H"/>
    <property type="match status" value="1"/>
</dbReference>
<evidence type="ECO:0000259" key="11">
    <source>
        <dbReference type="Pfam" id="PF07727"/>
    </source>
</evidence>
<keyword evidence="8" id="KW-0548">Nucleotidyltransferase</keyword>